<reference evidence="2 3" key="1">
    <citation type="submission" date="2016-02" db="EMBL/GenBank/DDBJ databases">
        <authorList>
            <person name="Wen L."/>
            <person name="He K."/>
            <person name="Yang H."/>
        </authorList>
    </citation>
    <scope>NUCLEOTIDE SEQUENCE [LARGE SCALE GENOMIC DNA]</scope>
    <source>
        <strain evidence="2 3">MJR8628A</strain>
    </source>
</reference>
<name>A0A135YW63_9FIRM</name>
<comment type="caution">
    <text evidence="2">The sequence shown here is derived from an EMBL/GenBank/DDBJ whole genome shotgun (WGS) entry which is preliminary data.</text>
</comment>
<evidence type="ECO:0000313" key="2">
    <source>
        <dbReference type="EMBL" id="KXI13644.1"/>
    </source>
</evidence>
<dbReference type="PATRIC" id="fig|1261.5.peg.638"/>
<dbReference type="eggNOG" id="COG2608">
    <property type="taxonomic scope" value="Bacteria"/>
</dbReference>
<organism evidence="2 3">
    <name type="scientific">Peptostreptococcus anaerobius</name>
    <dbReference type="NCBI Taxonomy" id="1261"/>
    <lineage>
        <taxon>Bacteria</taxon>
        <taxon>Bacillati</taxon>
        <taxon>Bacillota</taxon>
        <taxon>Clostridia</taxon>
        <taxon>Peptostreptococcales</taxon>
        <taxon>Peptostreptococcaceae</taxon>
        <taxon>Peptostreptococcus</taxon>
    </lineage>
</organism>
<dbReference type="InterPro" id="IPR036163">
    <property type="entry name" value="HMA_dom_sf"/>
</dbReference>
<dbReference type="EMBL" id="LSQZ01000019">
    <property type="protein sequence ID" value="KXI13644.1"/>
    <property type="molecule type" value="Genomic_DNA"/>
</dbReference>
<dbReference type="AlphaFoldDB" id="A0A135YW63"/>
<dbReference type="InterPro" id="IPR006121">
    <property type="entry name" value="HMA_dom"/>
</dbReference>
<dbReference type="SUPFAM" id="SSF55008">
    <property type="entry name" value="HMA, heavy metal-associated domain"/>
    <property type="match status" value="1"/>
</dbReference>
<dbReference type="RefSeq" id="WP_021934978.1">
    <property type="nucleotide sequence ID" value="NZ_JASPAB010000023.1"/>
</dbReference>
<gene>
    <name evidence="2" type="ORF">HMPREF3195_00633</name>
</gene>
<evidence type="ECO:0000259" key="1">
    <source>
        <dbReference type="PROSITE" id="PS50846"/>
    </source>
</evidence>
<accession>A0A135YW63</accession>
<dbReference type="CDD" id="cd00371">
    <property type="entry name" value="HMA"/>
    <property type="match status" value="1"/>
</dbReference>
<dbReference type="PROSITE" id="PS50846">
    <property type="entry name" value="HMA_2"/>
    <property type="match status" value="1"/>
</dbReference>
<evidence type="ECO:0000313" key="3">
    <source>
        <dbReference type="Proteomes" id="UP000070326"/>
    </source>
</evidence>
<dbReference type="GO" id="GO:0046872">
    <property type="term" value="F:metal ion binding"/>
    <property type="evidence" value="ECO:0007669"/>
    <property type="project" value="InterPro"/>
</dbReference>
<protein>
    <recommendedName>
        <fullName evidence="1">HMA domain-containing protein</fullName>
    </recommendedName>
</protein>
<dbReference type="STRING" id="1261.HMPREF3195_00633"/>
<feature type="domain" description="HMA" evidence="1">
    <location>
        <begin position="2"/>
        <end position="67"/>
    </location>
</feature>
<dbReference type="Gene3D" id="3.30.70.100">
    <property type="match status" value="1"/>
</dbReference>
<proteinExistence type="predicted"/>
<sequence>MNKITVGIKGMMCGNCENHMNEAIKKAFDSKKVKSSHKKEETVFVTDQDIDEARLRQVVEDAGYEMVQMKIEPYKKTFFGF</sequence>
<dbReference type="Proteomes" id="UP000070326">
    <property type="component" value="Unassembled WGS sequence"/>
</dbReference>